<dbReference type="EMBL" id="VOQF01000012">
    <property type="protein sequence ID" value="TXC89292.1"/>
    <property type="molecule type" value="Genomic_DNA"/>
</dbReference>
<keyword evidence="1" id="KW-0812">Transmembrane</keyword>
<evidence type="ECO:0000256" key="1">
    <source>
        <dbReference type="SAM" id="Phobius"/>
    </source>
</evidence>
<keyword evidence="1" id="KW-1133">Transmembrane helix</keyword>
<sequence>MSTKNQWLLNIGMVVVSFLTLPALGLRNLKRFLPASILILLIEMLHQRYGKKQRWWVFYNKPKSSLFGEFPFQLGPFLMVALWTLKLTYGNFSRFILLNSLVHAFIAFPFSFFAEKLKYYSLVRINNFQFFLYFLSKVPILYMFQTLYLKIRRN</sequence>
<evidence type="ECO:0000313" key="2">
    <source>
        <dbReference type="EMBL" id="TXC89292.1"/>
    </source>
</evidence>
<organism evidence="2 3">
    <name type="scientific">Metabacillus litoralis</name>
    <dbReference type="NCBI Taxonomy" id="152268"/>
    <lineage>
        <taxon>Bacteria</taxon>
        <taxon>Bacillati</taxon>
        <taxon>Bacillota</taxon>
        <taxon>Bacilli</taxon>
        <taxon>Bacillales</taxon>
        <taxon>Bacillaceae</taxon>
        <taxon>Metabacillus</taxon>
    </lineage>
</organism>
<feature type="transmembrane region" description="Helical" evidence="1">
    <location>
        <begin position="6"/>
        <end position="25"/>
    </location>
</feature>
<proteinExistence type="predicted"/>
<feature type="transmembrane region" description="Helical" evidence="1">
    <location>
        <begin position="70"/>
        <end position="89"/>
    </location>
</feature>
<reference evidence="2 3" key="1">
    <citation type="journal article" date="2005" name="Int. J. Syst. Evol. Microbiol.">
        <title>Bacillus litoralis sp. nov., isolated from a tidal flat of the Yellow Sea in Korea.</title>
        <authorList>
            <person name="Yoon J.H."/>
            <person name="Oh T.K."/>
        </authorList>
    </citation>
    <scope>NUCLEOTIDE SEQUENCE [LARGE SCALE GENOMIC DNA]</scope>
    <source>
        <strain evidence="2 3">SW-211</strain>
    </source>
</reference>
<feature type="transmembrane region" description="Helical" evidence="1">
    <location>
        <begin position="96"/>
        <end position="114"/>
    </location>
</feature>
<dbReference type="Proteomes" id="UP000321363">
    <property type="component" value="Unassembled WGS sequence"/>
</dbReference>
<dbReference type="OrthoDB" id="1683771at2"/>
<keyword evidence="1" id="KW-0472">Membrane</keyword>
<accession>A0A5C6VUV5</accession>
<feature type="transmembrane region" description="Helical" evidence="1">
    <location>
        <begin position="130"/>
        <end position="149"/>
    </location>
</feature>
<comment type="caution">
    <text evidence="2">The sequence shown here is derived from an EMBL/GenBank/DDBJ whole genome shotgun (WGS) entry which is preliminary data.</text>
</comment>
<dbReference type="AlphaFoldDB" id="A0A5C6VUV5"/>
<evidence type="ECO:0000313" key="3">
    <source>
        <dbReference type="Proteomes" id="UP000321363"/>
    </source>
</evidence>
<dbReference type="RefSeq" id="WP_146949958.1">
    <property type="nucleotide sequence ID" value="NZ_VOQF01000012.1"/>
</dbReference>
<gene>
    <name evidence="2" type="ORF">FS935_17615</name>
</gene>
<keyword evidence="3" id="KW-1185">Reference proteome</keyword>
<name>A0A5C6VUV5_9BACI</name>
<protein>
    <submittedName>
        <fullName evidence="2">Uncharacterized protein</fullName>
    </submittedName>
</protein>